<dbReference type="RefSeq" id="WP_234218311.1">
    <property type="nucleotide sequence ID" value="NZ_JAGQAF010000001.1"/>
</dbReference>
<sequence length="242" mass="26391">MCSWNPDECFTFAAPLDSGREARHSVQFKGSGPPILLLQELPGIGPETLVLADRLIAAGFTVYLPHFFGTFGKTTLVTNAARLFCVRREFNMFLRGRQSPVATWMRALARHIRDRQGVPGIGVIGMCLTGSFALALMADDAVLGAVASQPALPVFGGDALPMSEADISGARAGMAARGPALAMRYRDDKMAPARLMRSLETAFGEGLDTIEYPGSKHSLLTLHFHEPAYRRVEAYFRDRLDC</sequence>
<dbReference type="EMBL" id="JAGQAF010000001">
    <property type="protein sequence ID" value="MCE8536360.1"/>
    <property type="molecule type" value="Genomic_DNA"/>
</dbReference>
<evidence type="ECO:0000313" key="3">
    <source>
        <dbReference type="Proteomes" id="UP000813672"/>
    </source>
</evidence>
<dbReference type="Proteomes" id="UP000813672">
    <property type="component" value="Unassembled WGS sequence"/>
</dbReference>
<reference evidence="2" key="1">
    <citation type="journal article" date="2021" name="Environ. Microbiol.">
        <title>Cryptic niche differentiation of novel sediment ecotypes of Rugeria pomeroyi correlates with nitrate respiration.</title>
        <authorList>
            <person name="Lin X."/>
            <person name="McNichol J."/>
            <person name="Chu X."/>
            <person name="Qian Y."/>
            <person name="Luo H."/>
        </authorList>
    </citation>
    <scope>NUCLEOTIDE SEQUENCE</scope>
    <source>
        <strain evidence="2">SZCCDBB064</strain>
    </source>
</reference>
<evidence type="ECO:0000313" key="2">
    <source>
        <dbReference type="EMBL" id="MCE8536360.1"/>
    </source>
</evidence>
<dbReference type="GO" id="GO:0016787">
    <property type="term" value="F:hydrolase activity"/>
    <property type="evidence" value="ECO:0007669"/>
    <property type="project" value="UniProtKB-KW"/>
</dbReference>
<evidence type="ECO:0000259" key="1">
    <source>
        <dbReference type="Pfam" id="PF01738"/>
    </source>
</evidence>
<dbReference type="AlphaFoldDB" id="A0A9Q3WHC5"/>
<name>A0A9Q3WHC5_9RHOB</name>
<proteinExistence type="predicted"/>
<gene>
    <name evidence="2" type="ORF">KBY27_02715</name>
</gene>
<protein>
    <submittedName>
        <fullName evidence="2">Dienelactone hydrolase family protein</fullName>
    </submittedName>
</protein>
<comment type="caution">
    <text evidence="2">The sequence shown here is derived from an EMBL/GenBank/DDBJ whole genome shotgun (WGS) entry which is preliminary data.</text>
</comment>
<dbReference type="InterPro" id="IPR002925">
    <property type="entry name" value="Dienelactn_hydro"/>
</dbReference>
<keyword evidence="2" id="KW-0378">Hydrolase</keyword>
<dbReference type="Gene3D" id="3.40.50.1820">
    <property type="entry name" value="alpha/beta hydrolase"/>
    <property type="match status" value="1"/>
</dbReference>
<accession>A0A9Q3WHC5</accession>
<dbReference type="InterPro" id="IPR029058">
    <property type="entry name" value="AB_hydrolase_fold"/>
</dbReference>
<organism evidence="2 3">
    <name type="scientific">Ruegeria pomeroyi</name>
    <dbReference type="NCBI Taxonomy" id="89184"/>
    <lineage>
        <taxon>Bacteria</taxon>
        <taxon>Pseudomonadati</taxon>
        <taxon>Pseudomonadota</taxon>
        <taxon>Alphaproteobacteria</taxon>
        <taxon>Rhodobacterales</taxon>
        <taxon>Roseobacteraceae</taxon>
        <taxon>Ruegeria</taxon>
    </lineage>
</organism>
<dbReference type="Pfam" id="PF01738">
    <property type="entry name" value="DLH"/>
    <property type="match status" value="1"/>
</dbReference>
<feature type="domain" description="Dienelactone hydrolase" evidence="1">
    <location>
        <begin position="32"/>
        <end position="218"/>
    </location>
</feature>
<dbReference type="SUPFAM" id="SSF53474">
    <property type="entry name" value="alpha/beta-Hydrolases"/>
    <property type="match status" value="1"/>
</dbReference>